<evidence type="ECO:0000313" key="2">
    <source>
        <dbReference type="Proteomes" id="UP000031668"/>
    </source>
</evidence>
<sequence>MPKTKKKQKKENNDECYSNSIFYITKNYCRFNFNNPFSIDNLHIKKSFGADNNKSCCTLLTKATTLEIPKFNFGDTSMITSEIATTESSSMDSAVDDITDVMDIIKIRHHIYMKNRCRIR</sequence>
<dbReference type="EMBL" id="JWZT01002984">
    <property type="protein sequence ID" value="KII68050.1"/>
    <property type="molecule type" value="Genomic_DNA"/>
</dbReference>
<organism evidence="1 2">
    <name type="scientific">Thelohanellus kitauei</name>
    <name type="common">Myxosporean</name>
    <dbReference type="NCBI Taxonomy" id="669202"/>
    <lineage>
        <taxon>Eukaryota</taxon>
        <taxon>Metazoa</taxon>
        <taxon>Cnidaria</taxon>
        <taxon>Myxozoa</taxon>
        <taxon>Myxosporea</taxon>
        <taxon>Bivalvulida</taxon>
        <taxon>Platysporina</taxon>
        <taxon>Myxobolidae</taxon>
        <taxon>Thelohanellus</taxon>
    </lineage>
</organism>
<gene>
    <name evidence="1" type="ORF">RF11_08592</name>
</gene>
<reference evidence="1 2" key="1">
    <citation type="journal article" date="2014" name="Genome Biol. Evol.">
        <title>The genome of the myxosporean Thelohanellus kitauei shows adaptations to nutrient acquisition within its fish host.</title>
        <authorList>
            <person name="Yang Y."/>
            <person name="Xiong J."/>
            <person name="Zhou Z."/>
            <person name="Huo F."/>
            <person name="Miao W."/>
            <person name="Ran C."/>
            <person name="Liu Y."/>
            <person name="Zhang J."/>
            <person name="Feng J."/>
            <person name="Wang M."/>
            <person name="Wang M."/>
            <person name="Wang L."/>
            <person name="Yao B."/>
        </authorList>
    </citation>
    <scope>NUCLEOTIDE SEQUENCE [LARGE SCALE GENOMIC DNA]</scope>
    <source>
        <strain evidence="1">Wuqing</strain>
    </source>
</reference>
<name>A0A0C2MV79_THEKT</name>
<protein>
    <submittedName>
        <fullName evidence="1">Uncharacterized protein</fullName>
    </submittedName>
</protein>
<accession>A0A0C2MV79</accession>
<proteinExistence type="predicted"/>
<evidence type="ECO:0000313" key="1">
    <source>
        <dbReference type="EMBL" id="KII68050.1"/>
    </source>
</evidence>
<comment type="caution">
    <text evidence="1">The sequence shown here is derived from an EMBL/GenBank/DDBJ whole genome shotgun (WGS) entry which is preliminary data.</text>
</comment>
<dbReference type="AlphaFoldDB" id="A0A0C2MV79"/>
<dbReference type="Proteomes" id="UP000031668">
    <property type="component" value="Unassembled WGS sequence"/>
</dbReference>
<keyword evidence="2" id="KW-1185">Reference proteome</keyword>